<proteinExistence type="predicted"/>
<dbReference type="InterPro" id="IPR014582">
    <property type="entry name" value="UCP033535_lipo"/>
</dbReference>
<accession>A0ABW7PWW6</accession>
<feature type="signal peptide" evidence="2">
    <location>
        <begin position="1"/>
        <end position="28"/>
    </location>
</feature>
<evidence type="ECO:0000313" key="3">
    <source>
        <dbReference type="EMBL" id="MFH8134270.1"/>
    </source>
</evidence>
<protein>
    <submittedName>
        <fullName evidence="3">DUF2291 family protein</fullName>
    </submittedName>
</protein>
<feature type="region of interest" description="Disordered" evidence="1">
    <location>
        <begin position="38"/>
        <end position="65"/>
    </location>
</feature>
<dbReference type="SUPFAM" id="SSF141318">
    <property type="entry name" value="TM0957-like"/>
    <property type="match status" value="1"/>
</dbReference>
<dbReference type="PROSITE" id="PS51257">
    <property type="entry name" value="PROKAR_LIPOPROTEIN"/>
    <property type="match status" value="1"/>
</dbReference>
<sequence length="204" mass="21850">MKATRAGNRLITAVVVLLLSGCTVVDLDADGNPILPKDPNAKASFSSQTPQQIAESNWQSKVMDPARQKGMSWADMKTKSATVKAGGSESVFVQASGTVSAFDESNSRERSLTMTINGEPVKVLVGPVLRSNAIRDAAGFRFEQFTNQVQYAQLTRALNRHAVKQLPPLDASWVNKNAQALLAVTMGHNSVQDVVAVSLTQGNP</sequence>
<name>A0ABW7PWW6_9GAMM</name>
<dbReference type="InterPro" id="IPR036215">
    <property type="entry name" value="TM0957-like_sf"/>
</dbReference>
<feature type="compositionally biased region" description="Polar residues" evidence="1">
    <location>
        <begin position="43"/>
        <end position="60"/>
    </location>
</feature>
<dbReference type="Proteomes" id="UP001611251">
    <property type="component" value="Unassembled WGS sequence"/>
</dbReference>
<keyword evidence="2" id="KW-0732">Signal</keyword>
<dbReference type="RefSeq" id="WP_397213911.1">
    <property type="nucleotide sequence ID" value="NZ_JBGFSN010000004.1"/>
</dbReference>
<comment type="caution">
    <text evidence="3">The sequence shown here is derived from an EMBL/GenBank/DDBJ whole genome shotgun (WGS) entry which is preliminary data.</text>
</comment>
<organism evidence="3 4">
    <name type="scientific">Pantoea osteomyelitidis</name>
    <dbReference type="NCBI Taxonomy" id="3230026"/>
    <lineage>
        <taxon>Bacteria</taxon>
        <taxon>Pseudomonadati</taxon>
        <taxon>Pseudomonadota</taxon>
        <taxon>Gammaproteobacteria</taxon>
        <taxon>Enterobacterales</taxon>
        <taxon>Erwiniaceae</taxon>
        <taxon>Pantoea</taxon>
    </lineage>
</organism>
<feature type="chain" id="PRO_5045184078" evidence="2">
    <location>
        <begin position="29"/>
        <end position="204"/>
    </location>
</feature>
<evidence type="ECO:0000313" key="4">
    <source>
        <dbReference type="Proteomes" id="UP001611251"/>
    </source>
</evidence>
<dbReference type="EMBL" id="JBGFSN010000004">
    <property type="protein sequence ID" value="MFH8134270.1"/>
    <property type="molecule type" value="Genomic_DNA"/>
</dbReference>
<dbReference type="Pfam" id="PF10054">
    <property type="entry name" value="DUF2291"/>
    <property type="match status" value="1"/>
</dbReference>
<dbReference type="PIRSF" id="PIRSF033535">
    <property type="entry name" value="UCP033535_plp"/>
    <property type="match status" value="1"/>
</dbReference>
<keyword evidence="4" id="KW-1185">Reference proteome</keyword>
<evidence type="ECO:0000256" key="2">
    <source>
        <dbReference type="SAM" id="SignalP"/>
    </source>
</evidence>
<evidence type="ECO:0000256" key="1">
    <source>
        <dbReference type="SAM" id="MobiDB-lite"/>
    </source>
</evidence>
<gene>
    <name evidence="3" type="ORF">ABU178_08810</name>
</gene>
<reference evidence="3 4" key="1">
    <citation type="submission" date="2024-08" db="EMBL/GenBank/DDBJ databases">
        <title>Pantoea ronii - a newly identified human opportunistic pathogen.</title>
        <authorList>
            <person name="Keidar-Friedman D."/>
            <person name="Sorek N."/>
            <person name="Leshin-Carmel D."/>
            <person name="Tsur A."/>
            <person name="Amsalem M."/>
            <person name="Tolkach D."/>
            <person name="Brosh-Nissimov T."/>
        </authorList>
    </citation>
    <scope>NUCLEOTIDE SEQUENCE [LARGE SCALE GENOMIC DNA]</scope>
    <source>
        <strain evidence="3 4">AA23256</strain>
    </source>
</reference>